<comment type="caution">
    <text evidence="2">The sequence shown here is derived from an EMBL/GenBank/DDBJ whole genome shotgun (WGS) entry which is preliminary data.</text>
</comment>
<evidence type="ECO:0000313" key="2">
    <source>
        <dbReference type="EMBL" id="KAI5441445.1"/>
    </source>
</evidence>
<gene>
    <name evidence="2" type="ORF">KIW84_010789</name>
</gene>
<sequence length="96" mass="10595">MENNNNMWPSSAQAFTGSNHGEQPQPELGIDRKNRSGRGDGIQDETSVVTNIGSNCGNEQKDSKGKLGFLTRAVAEPTTEDPRYKQWKSENSLIIE</sequence>
<organism evidence="2 3">
    <name type="scientific">Pisum sativum</name>
    <name type="common">Garden pea</name>
    <name type="synonym">Lathyrus oleraceus</name>
    <dbReference type="NCBI Taxonomy" id="3888"/>
    <lineage>
        <taxon>Eukaryota</taxon>
        <taxon>Viridiplantae</taxon>
        <taxon>Streptophyta</taxon>
        <taxon>Embryophyta</taxon>
        <taxon>Tracheophyta</taxon>
        <taxon>Spermatophyta</taxon>
        <taxon>Magnoliopsida</taxon>
        <taxon>eudicotyledons</taxon>
        <taxon>Gunneridae</taxon>
        <taxon>Pentapetalae</taxon>
        <taxon>rosids</taxon>
        <taxon>fabids</taxon>
        <taxon>Fabales</taxon>
        <taxon>Fabaceae</taxon>
        <taxon>Papilionoideae</taxon>
        <taxon>50 kb inversion clade</taxon>
        <taxon>NPAAA clade</taxon>
        <taxon>Hologalegina</taxon>
        <taxon>IRL clade</taxon>
        <taxon>Fabeae</taxon>
        <taxon>Lathyrus</taxon>
    </lineage>
</organism>
<feature type="compositionally biased region" description="Polar residues" evidence="1">
    <location>
        <begin position="1"/>
        <end position="22"/>
    </location>
</feature>
<accession>A0A9D4YNT5</accession>
<name>A0A9D4YNT5_PEA</name>
<dbReference type="AlphaFoldDB" id="A0A9D4YNT5"/>
<keyword evidence="3" id="KW-1185">Reference proteome</keyword>
<feature type="compositionally biased region" description="Basic and acidic residues" evidence="1">
    <location>
        <begin position="29"/>
        <end position="38"/>
    </location>
</feature>
<evidence type="ECO:0000256" key="1">
    <source>
        <dbReference type="SAM" id="MobiDB-lite"/>
    </source>
</evidence>
<feature type="region of interest" description="Disordered" evidence="1">
    <location>
        <begin position="1"/>
        <end position="63"/>
    </location>
</feature>
<dbReference type="Gramene" id="Psat01G0078900-T1">
    <property type="protein sequence ID" value="KAI5441445.1"/>
    <property type="gene ID" value="KIW84_010789"/>
</dbReference>
<protein>
    <submittedName>
        <fullName evidence="2">Uncharacterized protein</fullName>
    </submittedName>
</protein>
<evidence type="ECO:0000313" key="3">
    <source>
        <dbReference type="Proteomes" id="UP001058974"/>
    </source>
</evidence>
<reference evidence="2 3" key="1">
    <citation type="journal article" date="2022" name="Nat. Genet.">
        <title>Improved pea reference genome and pan-genome highlight genomic features and evolutionary characteristics.</title>
        <authorList>
            <person name="Yang T."/>
            <person name="Liu R."/>
            <person name="Luo Y."/>
            <person name="Hu S."/>
            <person name="Wang D."/>
            <person name="Wang C."/>
            <person name="Pandey M.K."/>
            <person name="Ge S."/>
            <person name="Xu Q."/>
            <person name="Li N."/>
            <person name="Li G."/>
            <person name="Huang Y."/>
            <person name="Saxena R.K."/>
            <person name="Ji Y."/>
            <person name="Li M."/>
            <person name="Yan X."/>
            <person name="He Y."/>
            <person name="Liu Y."/>
            <person name="Wang X."/>
            <person name="Xiang C."/>
            <person name="Varshney R.K."/>
            <person name="Ding H."/>
            <person name="Gao S."/>
            <person name="Zong X."/>
        </authorList>
    </citation>
    <scope>NUCLEOTIDE SEQUENCE [LARGE SCALE GENOMIC DNA]</scope>
    <source>
        <strain evidence="2 3">cv. Zhongwan 6</strain>
    </source>
</reference>
<dbReference type="EMBL" id="JAMSHJ010000001">
    <property type="protein sequence ID" value="KAI5441445.1"/>
    <property type="molecule type" value="Genomic_DNA"/>
</dbReference>
<feature type="compositionally biased region" description="Polar residues" evidence="1">
    <location>
        <begin position="44"/>
        <end position="58"/>
    </location>
</feature>
<dbReference type="Proteomes" id="UP001058974">
    <property type="component" value="Chromosome 1"/>
</dbReference>
<proteinExistence type="predicted"/>